<reference evidence="1 2" key="1">
    <citation type="submission" date="2014-04" db="EMBL/GenBank/DDBJ databases">
        <authorList>
            <consortium name="DOE Joint Genome Institute"/>
            <person name="Kuo A."/>
            <person name="Kohler A."/>
            <person name="Jargeat P."/>
            <person name="Nagy L.G."/>
            <person name="Floudas D."/>
            <person name="Copeland A."/>
            <person name="Barry K.W."/>
            <person name="Cichocki N."/>
            <person name="Veneault-Fourrey C."/>
            <person name="LaButti K."/>
            <person name="Lindquist E.A."/>
            <person name="Lipzen A."/>
            <person name="Lundell T."/>
            <person name="Morin E."/>
            <person name="Murat C."/>
            <person name="Sun H."/>
            <person name="Tunlid A."/>
            <person name="Henrissat B."/>
            <person name="Grigoriev I.V."/>
            <person name="Hibbett D.S."/>
            <person name="Martin F."/>
            <person name="Nordberg H.P."/>
            <person name="Cantor M.N."/>
            <person name="Hua S.X."/>
        </authorList>
    </citation>
    <scope>NUCLEOTIDE SEQUENCE [LARGE SCALE GENOMIC DNA]</scope>
    <source>
        <strain evidence="1 2">Ve08.2h10</strain>
    </source>
</reference>
<proteinExistence type="predicted"/>
<dbReference type="Proteomes" id="UP000054538">
    <property type="component" value="Unassembled WGS sequence"/>
</dbReference>
<keyword evidence="2" id="KW-1185">Reference proteome</keyword>
<reference evidence="2" key="2">
    <citation type="submission" date="2015-01" db="EMBL/GenBank/DDBJ databases">
        <title>Evolutionary Origins and Diversification of the Mycorrhizal Mutualists.</title>
        <authorList>
            <consortium name="DOE Joint Genome Institute"/>
            <consortium name="Mycorrhizal Genomics Consortium"/>
            <person name="Kohler A."/>
            <person name="Kuo A."/>
            <person name="Nagy L.G."/>
            <person name="Floudas D."/>
            <person name="Copeland A."/>
            <person name="Barry K.W."/>
            <person name="Cichocki N."/>
            <person name="Veneault-Fourrey C."/>
            <person name="LaButti K."/>
            <person name="Lindquist E.A."/>
            <person name="Lipzen A."/>
            <person name="Lundell T."/>
            <person name="Morin E."/>
            <person name="Murat C."/>
            <person name="Riley R."/>
            <person name="Ohm R."/>
            <person name="Sun H."/>
            <person name="Tunlid A."/>
            <person name="Henrissat B."/>
            <person name="Grigoriev I.V."/>
            <person name="Hibbett D.S."/>
            <person name="Martin F."/>
        </authorList>
    </citation>
    <scope>NUCLEOTIDE SEQUENCE [LARGE SCALE GENOMIC DNA]</scope>
    <source>
        <strain evidence="2">Ve08.2h10</strain>
    </source>
</reference>
<name>A0A0D0E575_9AGAM</name>
<dbReference type="AlphaFoldDB" id="A0A0D0E575"/>
<dbReference type="InParanoid" id="A0A0D0E575"/>
<dbReference type="HOGENOM" id="CLU_2813134_0_0_1"/>
<sequence>MRDDFDFAPLGSSYQRVHSELLGHWKFDHAHRQIPGVILAHVTADTGNNRGLVDHYTLAVHVGAEMF</sequence>
<evidence type="ECO:0000313" key="2">
    <source>
        <dbReference type="Proteomes" id="UP000054538"/>
    </source>
</evidence>
<gene>
    <name evidence="1" type="ORF">PAXRUDRAFT_822424</name>
</gene>
<dbReference type="EMBL" id="KN824851">
    <property type="protein sequence ID" value="KIK99741.1"/>
    <property type="molecule type" value="Genomic_DNA"/>
</dbReference>
<protein>
    <submittedName>
        <fullName evidence="1">Uncharacterized protein</fullName>
    </submittedName>
</protein>
<evidence type="ECO:0000313" key="1">
    <source>
        <dbReference type="EMBL" id="KIK99741.1"/>
    </source>
</evidence>
<accession>A0A0D0E575</accession>
<organism evidence="1 2">
    <name type="scientific">Paxillus rubicundulus Ve08.2h10</name>
    <dbReference type="NCBI Taxonomy" id="930991"/>
    <lineage>
        <taxon>Eukaryota</taxon>
        <taxon>Fungi</taxon>
        <taxon>Dikarya</taxon>
        <taxon>Basidiomycota</taxon>
        <taxon>Agaricomycotina</taxon>
        <taxon>Agaricomycetes</taxon>
        <taxon>Agaricomycetidae</taxon>
        <taxon>Boletales</taxon>
        <taxon>Paxilineae</taxon>
        <taxon>Paxillaceae</taxon>
        <taxon>Paxillus</taxon>
    </lineage>
</organism>